<protein>
    <submittedName>
        <fullName evidence="2">Uncharacterized protein</fullName>
    </submittedName>
</protein>
<proteinExistence type="predicted"/>
<feature type="region of interest" description="Disordered" evidence="1">
    <location>
        <begin position="48"/>
        <end position="74"/>
    </location>
</feature>
<gene>
    <name evidence="2" type="ORF">ACFQ16_26315</name>
</gene>
<accession>A0ABW3FZ74</accession>
<evidence type="ECO:0000313" key="2">
    <source>
        <dbReference type="EMBL" id="MFD0923273.1"/>
    </source>
</evidence>
<evidence type="ECO:0000313" key="3">
    <source>
        <dbReference type="Proteomes" id="UP001597018"/>
    </source>
</evidence>
<comment type="caution">
    <text evidence="2">The sequence shown here is derived from an EMBL/GenBank/DDBJ whole genome shotgun (WGS) entry which is preliminary data.</text>
</comment>
<organism evidence="2 3">
    <name type="scientific">Saccharopolyspora rosea</name>
    <dbReference type="NCBI Taxonomy" id="524884"/>
    <lineage>
        <taxon>Bacteria</taxon>
        <taxon>Bacillati</taxon>
        <taxon>Actinomycetota</taxon>
        <taxon>Actinomycetes</taxon>
        <taxon>Pseudonocardiales</taxon>
        <taxon>Pseudonocardiaceae</taxon>
        <taxon>Saccharopolyspora</taxon>
    </lineage>
</organism>
<dbReference type="RefSeq" id="WP_263249256.1">
    <property type="nucleotide sequence ID" value="NZ_BAABLT010000031.1"/>
</dbReference>
<sequence>MITGSDRCGGKMTDPFLDSLATALAGQLATALGTAGKQAVSKVRELVRRRSQRDPETVAALEAAEQPSAGPEQVTALAERLDRACAEDPEFAEQLRAEGASVHRMISASGNAVVNENHGNVDKLIQAREIHGGITFN</sequence>
<reference evidence="3" key="1">
    <citation type="journal article" date="2019" name="Int. J. Syst. Evol. Microbiol.">
        <title>The Global Catalogue of Microorganisms (GCM) 10K type strain sequencing project: providing services to taxonomists for standard genome sequencing and annotation.</title>
        <authorList>
            <consortium name="The Broad Institute Genomics Platform"/>
            <consortium name="The Broad Institute Genome Sequencing Center for Infectious Disease"/>
            <person name="Wu L."/>
            <person name="Ma J."/>
        </authorList>
    </citation>
    <scope>NUCLEOTIDE SEQUENCE [LARGE SCALE GENOMIC DNA]</scope>
    <source>
        <strain evidence="3">CCUG 56401</strain>
    </source>
</reference>
<evidence type="ECO:0000256" key="1">
    <source>
        <dbReference type="SAM" id="MobiDB-lite"/>
    </source>
</evidence>
<keyword evidence="3" id="KW-1185">Reference proteome</keyword>
<name>A0ABW3FZ74_9PSEU</name>
<dbReference type="Proteomes" id="UP001597018">
    <property type="component" value="Unassembled WGS sequence"/>
</dbReference>
<dbReference type="EMBL" id="JBHTIW010000031">
    <property type="protein sequence ID" value="MFD0923273.1"/>
    <property type="molecule type" value="Genomic_DNA"/>
</dbReference>